<protein>
    <submittedName>
        <fullName evidence="2">Nuclear transport factor 2 family protein</fullName>
    </submittedName>
</protein>
<evidence type="ECO:0000259" key="1">
    <source>
        <dbReference type="Pfam" id="PF12680"/>
    </source>
</evidence>
<dbReference type="RefSeq" id="WP_350275085.1">
    <property type="nucleotide sequence ID" value="NZ_CP158165.1"/>
</dbReference>
<evidence type="ECO:0000313" key="2">
    <source>
        <dbReference type="EMBL" id="XBV22239.1"/>
    </source>
</evidence>
<dbReference type="Gene3D" id="3.10.450.50">
    <property type="match status" value="1"/>
</dbReference>
<name>A0AAU7T6F7_9ACTN</name>
<proteinExistence type="predicted"/>
<gene>
    <name evidence="2" type="ORF">ABN611_27190</name>
</gene>
<sequence>MSETTDPAVQTFYDSLASHDAAALLDAVHNDFVLTLSPGLPLPGDREFHGGAVAVGNVWGRIPEDLGLRCEPDRTLPVAADEFVVLGHYRGDDWEAPFAHVVTTKDGKVASLRQITDTRCWPDLTPR</sequence>
<accession>A0AAU7T6F7</accession>
<dbReference type="Pfam" id="PF12680">
    <property type="entry name" value="SnoaL_2"/>
    <property type="match status" value="1"/>
</dbReference>
<feature type="domain" description="SnoaL-like" evidence="1">
    <location>
        <begin position="9"/>
        <end position="111"/>
    </location>
</feature>
<dbReference type="InterPro" id="IPR037401">
    <property type="entry name" value="SnoaL-like"/>
</dbReference>
<reference evidence="2" key="1">
    <citation type="submission" date="2024-06" db="EMBL/GenBank/DDBJ databases">
        <title>Kribbella sp. strain HUAS MG21 genome sequences.</title>
        <authorList>
            <person name="Mo P."/>
        </authorList>
    </citation>
    <scope>NUCLEOTIDE SEQUENCE</scope>
    <source>
        <strain evidence="2">HUAS MG21</strain>
    </source>
</reference>
<organism evidence="2">
    <name type="scientific">Kribbella sp. HUAS MG21</name>
    <dbReference type="NCBI Taxonomy" id="3160966"/>
    <lineage>
        <taxon>Bacteria</taxon>
        <taxon>Bacillati</taxon>
        <taxon>Actinomycetota</taxon>
        <taxon>Actinomycetes</taxon>
        <taxon>Propionibacteriales</taxon>
        <taxon>Kribbellaceae</taxon>
        <taxon>Kribbella</taxon>
    </lineage>
</organism>
<dbReference type="AlphaFoldDB" id="A0AAU7T6F7"/>
<dbReference type="EMBL" id="CP158165">
    <property type="protein sequence ID" value="XBV22239.1"/>
    <property type="molecule type" value="Genomic_DNA"/>
</dbReference>
<dbReference type="SUPFAM" id="SSF54427">
    <property type="entry name" value="NTF2-like"/>
    <property type="match status" value="1"/>
</dbReference>
<dbReference type="InterPro" id="IPR032710">
    <property type="entry name" value="NTF2-like_dom_sf"/>
</dbReference>